<dbReference type="InterPro" id="IPR001492">
    <property type="entry name" value="Flagellin"/>
</dbReference>
<dbReference type="GO" id="GO:0009288">
    <property type="term" value="C:bacterial-type flagellum"/>
    <property type="evidence" value="ECO:0007669"/>
    <property type="project" value="InterPro"/>
</dbReference>
<dbReference type="GO" id="GO:0005198">
    <property type="term" value="F:structural molecule activity"/>
    <property type="evidence" value="ECO:0007669"/>
    <property type="project" value="InterPro"/>
</dbReference>
<dbReference type="AlphaFoldDB" id="A0A4R3JBC5"/>
<evidence type="ECO:0000313" key="2">
    <source>
        <dbReference type="Proteomes" id="UP000295304"/>
    </source>
</evidence>
<keyword evidence="1" id="KW-0282">Flagellum</keyword>
<organism evidence="1 2">
    <name type="scientific">Varunaivibrio sulfuroxidans</name>
    <dbReference type="NCBI Taxonomy" id="1773489"/>
    <lineage>
        <taxon>Bacteria</taxon>
        <taxon>Pseudomonadati</taxon>
        <taxon>Pseudomonadota</taxon>
        <taxon>Alphaproteobacteria</taxon>
        <taxon>Rhodospirillales</taxon>
        <taxon>Magnetovibrionaceae</taxon>
        <taxon>Varunaivibrio</taxon>
    </lineage>
</organism>
<dbReference type="SUPFAM" id="SSF64518">
    <property type="entry name" value="Phase 1 flagellin"/>
    <property type="match status" value="2"/>
</dbReference>
<evidence type="ECO:0000313" key="1">
    <source>
        <dbReference type="EMBL" id="TCS63002.1"/>
    </source>
</evidence>
<dbReference type="RefSeq" id="WP_132938743.1">
    <property type="nucleotide sequence ID" value="NZ_CP119676.1"/>
</dbReference>
<comment type="caution">
    <text evidence="1">The sequence shown here is derived from an EMBL/GenBank/DDBJ whole genome shotgun (WGS) entry which is preliminary data.</text>
</comment>
<accession>A0A4R3JBC5</accession>
<protein>
    <submittedName>
        <fullName evidence="1">Flagellin-like hook-associated protein FlgL</fullName>
    </submittedName>
</protein>
<proteinExistence type="predicted"/>
<dbReference type="PANTHER" id="PTHR42792:SF1">
    <property type="entry name" value="FLAGELLAR HOOK-ASSOCIATED PROTEIN 3"/>
    <property type="match status" value="1"/>
</dbReference>
<gene>
    <name evidence="1" type="ORF">EDD55_10493</name>
</gene>
<keyword evidence="2" id="KW-1185">Reference proteome</keyword>
<name>A0A4R3JBC5_9PROT</name>
<sequence length="603" mass="63392">MVNRISTRASNTQLLSYLYKTQTRLQDLQYQMTSQKLSPDFKGISGSSKYLLSLKNKNDAIAGYMKNNDIMNTRLDVTSSAMDGIDSTFRDFKKLLGTFNAQTGKSQQDIKNIQDSAYRSLLSIQAYLNTSVGGEYVFSGARANTKPVDLGSGSLTDFQAKYDGAAVTYPTTRDADIANFSLNRDANNQANWLTFKQDDDGNAATAGVSSITATTAQFANLKVGSTIDVTGTANNNGAYTIKAITGGGTTIQVETRMLTNENNVVPAVVTLPDGTTLDSSKFTDLTFNRAGDSITAAAAGSLSSLAVGSTFTVSGTAQNNGTYTVAGNTAGTTVTIVPKKMVDEGTAATPTLAYTGSMTITHVVGADDTIAAGAGTFSNVTPGMRITIAGATNAANNNTFTVTSVAADGSSIGVREDTLVTEVTPGASTASVPNADGAVSSVHYYSGDNLTLTHRVDDKRDFKLDVTAISPAFEKGIRALALIAQGKLGTEGGLDQNLKRGNDAMYLLSDAIDGSGAGASPYGAELAGNVNDRKIQVGYAQVLLKQATDGHTKFSGFLEAQIAKTENSDPLKTLTQVLDDQRALEASYQTLARIRQLSLSKYM</sequence>
<dbReference type="PANTHER" id="PTHR42792">
    <property type="entry name" value="FLAGELLIN"/>
    <property type="match status" value="1"/>
</dbReference>
<keyword evidence="1" id="KW-0966">Cell projection</keyword>
<dbReference type="OrthoDB" id="9758307at2"/>
<reference evidence="1 2" key="1">
    <citation type="submission" date="2019-03" db="EMBL/GenBank/DDBJ databases">
        <title>Genomic Encyclopedia of Type Strains, Phase IV (KMG-IV): sequencing the most valuable type-strain genomes for metagenomic binning, comparative biology and taxonomic classification.</title>
        <authorList>
            <person name="Goeker M."/>
        </authorList>
    </citation>
    <scope>NUCLEOTIDE SEQUENCE [LARGE SCALE GENOMIC DNA]</scope>
    <source>
        <strain evidence="1 2">DSM 101688</strain>
    </source>
</reference>
<dbReference type="EMBL" id="SLZW01000004">
    <property type="protein sequence ID" value="TCS63002.1"/>
    <property type="molecule type" value="Genomic_DNA"/>
</dbReference>
<dbReference type="Proteomes" id="UP000295304">
    <property type="component" value="Unassembled WGS sequence"/>
</dbReference>
<keyword evidence="1" id="KW-0969">Cilium</keyword>